<comment type="caution">
    <text evidence="2">The sequence shown here is derived from an EMBL/GenBank/DDBJ whole genome shotgun (WGS) entry which is preliminary data.</text>
</comment>
<reference evidence="2" key="1">
    <citation type="journal article" date="2014" name="Front. Microbiol.">
        <title>High frequency of phylogenetically diverse reductive dehalogenase-homologous genes in deep subseafloor sedimentary metagenomes.</title>
        <authorList>
            <person name="Kawai M."/>
            <person name="Futagami T."/>
            <person name="Toyoda A."/>
            <person name="Takaki Y."/>
            <person name="Nishi S."/>
            <person name="Hori S."/>
            <person name="Arai W."/>
            <person name="Tsubouchi T."/>
            <person name="Morono Y."/>
            <person name="Uchiyama I."/>
            <person name="Ito T."/>
            <person name="Fujiyama A."/>
            <person name="Inagaki F."/>
            <person name="Takami H."/>
        </authorList>
    </citation>
    <scope>NUCLEOTIDE SEQUENCE</scope>
    <source>
        <strain evidence="2">Expedition CK06-06</strain>
    </source>
</reference>
<dbReference type="EMBL" id="BARS01037465">
    <property type="protein sequence ID" value="GAG26399.1"/>
    <property type="molecule type" value="Genomic_DNA"/>
</dbReference>
<dbReference type="SUPFAM" id="SSF54001">
    <property type="entry name" value="Cysteine proteinases"/>
    <property type="match status" value="1"/>
</dbReference>
<feature type="coiled-coil region" evidence="1">
    <location>
        <begin position="202"/>
        <end position="229"/>
    </location>
</feature>
<accession>X0W675</accession>
<feature type="coiled-coil region" evidence="1">
    <location>
        <begin position="6"/>
        <end position="40"/>
    </location>
</feature>
<name>X0W675_9ZZZZ</name>
<evidence type="ECO:0000313" key="2">
    <source>
        <dbReference type="EMBL" id="GAG26399.1"/>
    </source>
</evidence>
<dbReference type="AlphaFoldDB" id="X0W675"/>
<evidence type="ECO:0008006" key="3">
    <source>
        <dbReference type="Google" id="ProtNLM"/>
    </source>
</evidence>
<evidence type="ECO:0000256" key="1">
    <source>
        <dbReference type="SAM" id="Coils"/>
    </source>
</evidence>
<dbReference type="InterPro" id="IPR038765">
    <property type="entry name" value="Papain-like_cys_pep_sf"/>
</dbReference>
<protein>
    <recommendedName>
        <fullName evidence="3">Transglutaminase-like domain-containing protein</fullName>
    </recommendedName>
</protein>
<dbReference type="Gene3D" id="3.10.620.30">
    <property type="match status" value="1"/>
</dbReference>
<organism evidence="2">
    <name type="scientific">marine sediment metagenome</name>
    <dbReference type="NCBI Taxonomy" id="412755"/>
    <lineage>
        <taxon>unclassified sequences</taxon>
        <taxon>metagenomes</taxon>
        <taxon>ecological metagenomes</taxon>
    </lineage>
</organism>
<feature type="non-terminal residue" evidence="2">
    <location>
        <position position="1"/>
    </location>
</feature>
<proteinExistence type="predicted"/>
<keyword evidence="1" id="KW-0175">Coiled coil</keyword>
<sequence length="231" mass="25916">ALQSDKSAVDSDLEAAEAQLTALQAQVADLQQQVADLIAQYEFTGLSTAEMAETIVENYHATHVYSTWDMFVCSDMASEVWNMLKAQGINARVVVGNIDTVTPITDILQSDHAWVLAEISPEEYLALETTAGYVVTRSENSLYYHGWYFDSPADLKSNNDLIKEHNLRVEFRNQINVEIANVAILHDNSTTQQEADEYLAVYNKLVELRTAQETLINQLKEQISQLATQLQ</sequence>
<gene>
    <name evidence="2" type="ORF">S01H1_57448</name>
</gene>